<dbReference type="SUPFAM" id="SSF53383">
    <property type="entry name" value="PLP-dependent transferases"/>
    <property type="match status" value="1"/>
</dbReference>
<accession>A0A177MIG8</accession>
<dbReference type="CDD" id="cd00616">
    <property type="entry name" value="AHBA_syn"/>
    <property type="match status" value="1"/>
</dbReference>
<dbReference type="PIRSF" id="PIRSF000390">
    <property type="entry name" value="PLP_StrS"/>
    <property type="match status" value="1"/>
</dbReference>
<dbReference type="GO" id="GO:0030170">
    <property type="term" value="F:pyridoxal phosphate binding"/>
    <property type="evidence" value="ECO:0007669"/>
    <property type="project" value="TreeGrafter"/>
</dbReference>
<comment type="caution">
    <text evidence="5">The sequence shown here is derived from an EMBL/GenBank/DDBJ whole genome shotgun (WGS) entry which is preliminary data.</text>
</comment>
<name>A0A177MIG8_METMH</name>
<reference evidence="5 6" key="1">
    <citation type="submission" date="2016-03" db="EMBL/GenBank/DDBJ databases">
        <authorList>
            <person name="Ploux O."/>
        </authorList>
    </citation>
    <scope>NUCLEOTIDE SEQUENCE [LARGE SCALE GENOMIC DNA]</scope>
    <source>
        <strain evidence="5 6">R-45371</strain>
    </source>
</reference>
<dbReference type="Gene3D" id="3.40.640.10">
    <property type="entry name" value="Type I PLP-dependent aspartate aminotransferase-like (Major domain)"/>
    <property type="match status" value="1"/>
</dbReference>
<dbReference type="EMBL" id="LUUH01000049">
    <property type="protein sequence ID" value="OAI04619.1"/>
    <property type="molecule type" value="Genomic_DNA"/>
</dbReference>
<dbReference type="AlphaFoldDB" id="A0A177MIG8"/>
<comment type="cofactor">
    <cofactor evidence="1">
        <name>pyridoxal 5'-phosphate</name>
        <dbReference type="ChEBI" id="CHEBI:597326"/>
    </cofactor>
</comment>
<evidence type="ECO:0000313" key="5">
    <source>
        <dbReference type="EMBL" id="OAI04619.1"/>
    </source>
</evidence>
<organism evidence="5 6">
    <name type="scientific">Methylomonas methanica</name>
    <dbReference type="NCBI Taxonomy" id="421"/>
    <lineage>
        <taxon>Bacteria</taxon>
        <taxon>Pseudomonadati</taxon>
        <taxon>Pseudomonadota</taxon>
        <taxon>Gammaproteobacteria</taxon>
        <taxon>Methylococcales</taxon>
        <taxon>Methylococcaceae</taxon>
        <taxon>Methylomonas</taxon>
    </lineage>
</organism>
<dbReference type="GO" id="GO:0008483">
    <property type="term" value="F:transaminase activity"/>
    <property type="evidence" value="ECO:0007669"/>
    <property type="project" value="TreeGrafter"/>
</dbReference>
<dbReference type="RefSeq" id="WP_064036605.1">
    <property type="nucleotide sequence ID" value="NZ_LUUH01000049.1"/>
</dbReference>
<dbReference type="FunFam" id="3.40.640.10:FF:000079">
    <property type="entry name" value="LPS biosynthesis protein"/>
    <property type="match status" value="1"/>
</dbReference>
<protein>
    <submittedName>
        <fullName evidence="5">Lipopolysaccharide biosynthesis protein RfbH</fullName>
    </submittedName>
</protein>
<evidence type="ECO:0000313" key="6">
    <source>
        <dbReference type="Proteomes" id="UP000077763"/>
    </source>
</evidence>
<comment type="similarity">
    <text evidence="3 4">Belongs to the DegT/DnrJ/EryC1 family.</text>
</comment>
<dbReference type="InterPro" id="IPR015421">
    <property type="entry name" value="PyrdxlP-dep_Trfase_major"/>
</dbReference>
<dbReference type="Gene3D" id="3.90.1150.10">
    <property type="entry name" value="Aspartate Aminotransferase, domain 1"/>
    <property type="match status" value="1"/>
</dbReference>
<evidence type="ECO:0000256" key="4">
    <source>
        <dbReference type="RuleBase" id="RU004508"/>
    </source>
</evidence>
<dbReference type="InterPro" id="IPR015424">
    <property type="entry name" value="PyrdxlP-dep_Trfase"/>
</dbReference>
<evidence type="ECO:0000256" key="2">
    <source>
        <dbReference type="ARBA" id="ARBA00022898"/>
    </source>
</evidence>
<evidence type="ECO:0000256" key="1">
    <source>
        <dbReference type="ARBA" id="ARBA00001933"/>
    </source>
</evidence>
<dbReference type="Proteomes" id="UP000077763">
    <property type="component" value="Unassembled WGS sequence"/>
</dbReference>
<keyword evidence="2 4" id="KW-0663">Pyridoxal phosphate</keyword>
<evidence type="ECO:0000256" key="3">
    <source>
        <dbReference type="ARBA" id="ARBA00037999"/>
    </source>
</evidence>
<dbReference type="NCBIfam" id="NF011936">
    <property type="entry name" value="PRK15407.1"/>
    <property type="match status" value="1"/>
</dbReference>
<dbReference type="PANTHER" id="PTHR30244:SF34">
    <property type="entry name" value="DTDP-4-AMINO-4,6-DIDEOXYGALACTOSE TRANSAMINASE"/>
    <property type="match status" value="1"/>
</dbReference>
<dbReference type="Pfam" id="PF01041">
    <property type="entry name" value="DegT_DnrJ_EryC1"/>
    <property type="match status" value="1"/>
</dbReference>
<gene>
    <name evidence="5" type="ORF">A1353_12770</name>
</gene>
<dbReference type="InterPro" id="IPR000653">
    <property type="entry name" value="DegT/StrS_aminotransferase"/>
</dbReference>
<proteinExistence type="inferred from homology"/>
<dbReference type="InterPro" id="IPR015422">
    <property type="entry name" value="PyrdxlP-dep_Trfase_small"/>
</dbReference>
<dbReference type="GO" id="GO:0000271">
    <property type="term" value="P:polysaccharide biosynthetic process"/>
    <property type="evidence" value="ECO:0007669"/>
    <property type="project" value="TreeGrafter"/>
</dbReference>
<dbReference type="PANTHER" id="PTHR30244">
    <property type="entry name" value="TRANSAMINASE"/>
    <property type="match status" value="1"/>
</dbReference>
<sequence length="437" mass="49000">MTENTLKAQILDLVEQYAAERYAEKAFVPEQSVVPPSGKILGAKELSYMVEASLDGWLTTGRFNDQFEKQLAEFIGVSSALTVNSGSSANLLAFACLTSEKLGDRALQKGDEVISVAAGFPTTVNPILLYDMVPVFVDVEIPTYNIDPSKIEAAITPKTKAIMIAHTLGNPFDLDQVVEIAKRYNLWLIEDCCDALGTTYKGRNVGTFGDIGTLSFYPAHHITMGEGGAVFTSSRRLKTIIESFRDWGRDCYCAPGVDNTCKKRFGWQLGDLPAGYDHKYTYSHLGYNLKITDMQAACGLAQLERAPELIEIRKRNFKFLKQRLATCEQYLILPEATPGSDPSWFGFPITLKEDSGHERVELLKYLDKYKIGSRLLFAGNLTRQPYMKGRQYRISGSLDVTDRIMRQTFWIGIYPALTTEMLEFVAEKIEIFFGIRQ</sequence>